<comment type="caution">
    <text evidence="2">The sequence shown here is derived from an EMBL/GenBank/DDBJ whole genome shotgun (WGS) entry which is preliminary data.</text>
</comment>
<evidence type="ECO:0000256" key="1">
    <source>
        <dbReference type="SAM" id="Coils"/>
    </source>
</evidence>
<dbReference type="Proteomes" id="UP000270219">
    <property type="component" value="Unassembled WGS sequence"/>
</dbReference>
<proteinExistence type="predicted"/>
<keyword evidence="3" id="KW-1185">Reference proteome</keyword>
<name>A0A498DA34_9BACI</name>
<reference evidence="2 3" key="1">
    <citation type="submission" date="2018-10" db="EMBL/GenBank/DDBJ databases">
        <title>Oceanobacillus sp. YLB-02 draft genome.</title>
        <authorList>
            <person name="Yu L."/>
        </authorList>
    </citation>
    <scope>NUCLEOTIDE SEQUENCE [LARGE SCALE GENOMIC DNA]</scope>
    <source>
        <strain evidence="2 3">YLB-02</strain>
    </source>
</reference>
<feature type="coiled-coil region" evidence="1">
    <location>
        <begin position="42"/>
        <end position="69"/>
    </location>
</feature>
<dbReference type="AlphaFoldDB" id="A0A498DA34"/>
<protein>
    <submittedName>
        <fullName evidence="2">Uncharacterized protein</fullName>
    </submittedName>
</protein>
<accession>A0A498DA34</accession>
<sequence length="69" mass="7862">MSNTRLNRLEKESKKLEGICPCCGSQRTELMTEEQLERDIAILEAKLGITSLQEENAELKRTLGMVHDE</sequence>
<evidence type="ECO:0000313" key="2">
    <source>
        <dbReference type="EMBL" id="RLL47831.1"/>
    </source>
</evidence>
<dbReference type="RefSeq" id="WP_121520401.1">
    <property type="nucleotide sequence ID" value="NZ_RCHR01000001.1"/>
</dbReference>
<dbReference type="EMBL" id="RCHR01000001">
    <property type="protein sequence ID" value="RLL47831.1"/>
    <property type="molecule type" value="Genomic_DNA"/>
</dbReference>
<gene>
    <name evidence="2" type="ORF">D8M04_00695</name>
</gene>
<keyword evidence="1" id="KW-0175">Coiled coil</keyword>
<evidence type="ECO:0000313" key="3">
    <source>
        <dbReference type="Proteomes" id="UP000270219"/>
    </source>
</evidence>
<organism evidence="2 3">
    <name type="scientific">Oceanobacillus piezotolerans</name>
    <dbReference type="NCBI Taxonomy" id="2448030"/>
    <lineage>
        <taxon>Bacteria</taxon>
        <taxon>Bacillati</taxon>
        <taxon>Bacillota</taxon>
        <taxon>Bacilli</taxon>
        <taxon>Bacillales</taxon>
        <taxon>Bacillaceae</taxon>
        <taxon>Oceanobacillus</taxon>
    </lineage>
</organism>